<name>A0ABW0VUL3_9BACL</name>
<dbReference type="GO" id="GO:0016746">
    <property type="term" value="F:acyltransferase activity"/>
    <property type="evidence" value="ECO:0007669"/>
    <property type="project" value="UniProtKB-KW"/>
</dbReference>
<keyword evidence="2" id="KW-0012">Acyltransferase</keyword>
<keyword evidence="3" id="KW-1185">Reference proteome</keyword>
<dbReference type="InterPro" id="IPR000182">
    <property type="entry name" value="GNAT_dom"/>
</dbReference>
<evidence type="ECO:0000313" key="3">
    <source>
        <dbReference type="Proteomes" id="UP001596047"/>
    </source>
</evidence>
<accession>A0ABW0VUL3</accession>
<dbReference type="EC" id="2.3.1.-" evidence="2"/>
<dbReference type="Proteomes" id="UP001596047">
    <property type="component" value="Unassembled WGS sequence"/>
</dbReference>
<gene>
    <name evidence="2" type="ORF">ACFPYJ_10605</name>
</gene>
<dbReference type="Gene3D" id="3.40.630.30">
    <property type="match status" value="1"/>
</dbReference>
<evidence type="ECO:0000313" key="2">
    <source>
        <dbReference type="EMBL" id="MFC5649575.1"/>
    </source>
</evidence>
<feature type="domain" description="N-acetyltransferase" evidence="1">
    <location>
        <begin position="5"/>
        <end position="56"/>
    </location>
</feature>
<proteinExistence type="predicted"/>
<keyword evidence="2" id="KW-0808">Transferase</keyword>
<evidence type="ECO:0000259" key="1">
    <source>
        <dbReference type="Pfam" id="PF13673"/>
    </source>
</evidence>
<comment type="caution">
    <text evidence="2">The sequence shown here is derived from an EMBL/GenBank/DDBJ whole genome shotgun (WGS) entry which is preliminary data.</text>
</comment>
<sequence length="74" mass="8598">MYIHRWGGIGVGTTILNALEKIAIEKKIRYLEMDASINAESFYLKNGYRILEHRTHKLSSGQEMKCTKMRKVLI</sequence>
<dbReference type="RefSeq" id="WP_379188105.1">
    <property type="nucleotide sequence ID" value="NZ_JBHSOW010000038.1"/>
</dbReference>
<dbReference type="InterPro" id="IPR016181">
    <property type="entry name" value="Acyl_CoA_acyltransferase"/>
</dbReference>
<reference evidence="3" key="1">
    <citation type="journal article" date="2019" name="Int. J. Syst. Evol. Microbiol.">
        <title>The Global Catalogue of Microorganisms (GCM) 10K type strain sequencing project: providing services to taxonomists for standard genome sequencing and annotation.</title>
        <authorList>
            <consortium name="The Broad Institute Genomics Platform"/>
            <consortium name="The Broad Institute Genome Sequencing Center for Infectious Disease"/>
            <person name="Wu L."/>
            <person name="Ma J."/>
        </authorList>
    </citation>
    <scope>NUCLEOTIDE SEQUENCE [LARGE SCALE GENOMIC DNA]</scope>
    <source>
        <strain evidence="3">CGMCC 1.3240</strain>
    </source>
</reference>
<organism evidence="2 3">
    <name type="scientific">Paenibacillus solisilvae</name>
    <dbReference type="NCBI Taxonomy" id="2486751"/>
    <lineage>
        <taxon>Bacteria</taxon>
        <taxon>Bacillati</taxon>
        <taxon>Bacillota</taxon>
        <taxon>Bacilli</taxon>
        <taxon>Bacillales</taxon>
        <taxon>Paenibacillaceae</taxon>
        <taxon>Paenibacillus</taxon>
    </lineage>
</organism>
<dbReference type="Pfam" id="PF13673">
    <property type="entry name" value="Acetyltransf_10"/>
    <property type="match status" value="1"/>
</dbReference>
<protein>
    <submittedName>
        <fullName evidence="2">GNAT family N-acetyltransferase</fullName>
        <ecNumber evidence="2">2.3.1.-</ecNumber>
    </submittedName>
</protein>
<dbReference type="EMBL" id="JBHSOW010000038">
    <property type="protein sequence ID" value="MFC5649575.1"/>
    <property type="molecule type" value="Genomic_DNA"/>
</dbReference>
<dbReference type="SUPFAM" id="SSF55729">
    <property type="entry name" value="Acyl-CoA N-acyltransferases (Nat)"/>
    <property type="match status" value="1"/>
</dbReference>